<accession>A0AAE8KXC3</accession>
<dbReference type="InterPro" id="IPR011010">
    <property type="entry name" value="DNA_brk_join_enz"/>
</dbReference>
<dbReference type="RefSeq" id="WP_227496825.1">
    <property type="nucleotide sequence ID" value="NZ_BAAAEG010000001.1"/>
</dbReference>
<name>A0AAE8KXC3_9PSED</name>
<evidence type="ECO:0000256" key="1">
    <source>
        <dbReference type="ARBA" id="ARBA00023172"/>
    </source>
</evidence>
<dbReference type="GO" id="GO:0015074">
    <property type="term" value="P:DNA integration"/>
    <property type="evidence" value="ECO:0007669"/>
    <property type="project" value="InterPro"/>
</dbReference>
<keyword evidence="1" id="KW-0233">DNA recombination</keyword>
<organism evidence="2 3">
    <name type="scientific">Pseudomonas rhodesiae</name>
    <dbReference type="NCBI Taxonomy" id="76760"/>
    <lineage>
        <taxon>Bacteria</taxon>
        <taxon>Pseudomonadati</taxon>
        <taxon>Pseudomonadota</taxon>
        <taxon>Gammaproteobacteria</taxon>
        <taxon>Pseudomonadales</taxon>
        <taxon>Pseudomonadaceae</taxon>
        <taxon>Pseudomonas</taxon>
    </lineage>
</organism>
<evidence type="ECO:0000313" key="2">
    <source>
        <dbReference type="EMBL" id="SDU87675.1"/>
    </source>
</evidence>
<reference evidence="2 3" key="1">
    <citation type="submission" date="2016-10" db="EMBL/GenBank/DDBJ databases">
        <authorList>
            <person name="Varghese N."/>
            <person name="Submissions S."/>
        </authorList>
    </citation>
    <scope>NUCLEOTIDE SEQUENCE [LARGE SCALE GENOMIC DNA]</scope>
    <source>
        <strain evidence="2 3">BS2777</strain>
    </source>
</reference>
<proteinExistence type="predicted"/>
<evidence type="ECO:0008006" key="4">
    <source>
        <dbReference type="Google" id="ProtNLM"/>
    </source>
</evidence>
<keyword evidence="3" id="KW-1185">Reference proteome</keyword>
<sequence>MSAGYVSGLFISSDKSDSVAPDALGNSTVAPSADFVLCRDKNGKPTATYGDDAWDFNPYRLSAKKIMALNFNSIFAEGGPEQEALIAEVKYILFCLIYSAGSGRVGRLSPSTLLQYFVEFRIAARFCFDQKNKPLVGVLSMRQLLITPVYFAVFVSQNNKRTNFNRTFRGLLNHLLTIGEQRLGYKVISSNDLEFGRTKSMQHPVIPTHIYLGIINQLGNFLDQLYLGLDGIENFIACFADFFYGRSKNQQRTRGAGGEKHRRPTFEQALKSHGLSKIMSDEFACSDRRQLSRSLMAMQCVVKTIIHLYTGMRDQEVLRLSYNCLSQEVAVSETVDDHGSVRDSARMISIISTTTKFEGYRKEESWLATEEVIKAIKVAQAICRGLCVLYRIDNPEKCPLFLNSAILLHEDTEVGVGRLDKRAREMNWSRGILIQSADLRELTLSDPERDYSSDNRYALGKPWPISSHQLRRSLAFYASSSGFVSLPSLKSQYKHMTIQMTRYYANNFENLKTIFGYFDVKKNEFVLPASHVALEFQVGMPMAVANQLLADLLGKETSLFGGTGSYMEKQKARVESGELCVEDVRAETLSRVKNGELYYRSTLLGGCTKVGRCDSFLLGDFVECLSCEGAIIKSEKIADAIVTMNSEIASYEKNSVEYQITKIDLDKLVSFQARVIETRRVER</sequence>
<dbReference type="EMBL" id="LT629801">
    <property type="protein sequence ID" value="SDU87675.1"/>
    <property type="molecule type" value="Genomic_DNA"/>
</dbReference>
<dbReference type="GO" id="GO:0003677">
    <property type="term" value="F:DNA binding"/>
    <property type="evidence" value="ECO:0007669"/>
    <property type="project" value="InterPro"/>
</dbReference>
<dbReference type="SUPFAM" id="SSF56349">
    <property type="entry name" value="DNA breaking-rejoining enzymes"/>
    <property type="match status" value="1"/>
</dbReference>
<dbReference type="AlphaFoldDB" id="A0AAE8KXC3"/>
<dbReference type="GO" id="GO:0006310">
    <property type="term" value="P:DNA recombination"/>
    <property type="evidence" value="ECO:0007669"/>
    <property type="project" value="UniProtKB-KW"/>
</dbReference>
<evidence type="ECO:0000313" key="3">
    <source>
        <dbReference type="Proteomes" id="UP000182085"/>
    </source>
</evidence>
<dbReference type="InterPro" id="IPR013762">
    <property type="entry name" value="Integrase-like_cat_sf"/>
</dbReference>
<gene>
    <name evidence="2" type="ORF">SAMN04490209_0181</name>
</gene>
<protein>
    <recommendedName>
        <fullName evidence="4">Integrase</fullName>
    </recommendedName>
</protein>
<dbReference type="Proteomes" id="UP000182085">
    <property type="component" value="Chromosome I"/>
</dbReference>
<dbReference type="Gene3D" id="1.10.443.10">
    <property type="entry name" value="Intergrase catalytic core"/>
    <property type="match status" value="1"/>
</dbReference>